<protein>
    <recommendedName>
        <fullName evidence="4">Ecp2 effector protein domain-containing protein</fullName>
    </recommendedName>
</protein>
<sequence length="195" mass="20771">MKVTLALLSALISAIAAAPAGYTPPLDTPEGSYVVRFDASGNAMTKRLEPSVFESHEATSISLTKRNFPGNPSAVCTNRGIPTDGSYSVVQNCLGTWLNQHSGELNVGGYGPGAGGVYYCRQGDTLLAVCLYDQDSIAGSPGEIDMFNGLVDGKCGAWRSGYVFIKNWNKTYHRTTWGETVCGNIATGTRKQVYA</sequence>
<reference evidence="2" key="1">
    <citation type="journal article" date="2020" name="Stud. Mycol.">
        <title>101 Dothideomycetes genomes: a test case for predicting lifestyles and emergence of pathogens.</title>
        <authorList>
            <person name="Haridas S."/>
            <person name="Albert R."/>
            <person name="Binder M."/>
            <person name="Bloem J."/>
            <person name="Labutti K."/>
            <person name="Salamov A."/>
            <person name="Andreopoulos B."/>
            <person name="Baker S."/>
            <person name="Barry K."/>
            <person name="Bills G."/>
            <person name="Bluhm B."/>
            <person name="Cannon C."/>
            <person name="Castanera R."/>
            <person name="Culley D."/>
            <person name="Daum C."/>
            <person name="Ezra D."/>
            <person name="Gonzalez J."/>
            <person name="Henrissat B."/>
            <person name="Kuo A."/>
            <person name="Liang C."/>
            <person name="Lipzen A."/>
            <person name="Lutzoni F."/>
            <person name="Magnuson J."/>
            <person name="Mondo S."/>
            <person name="Nolan M."/>
            <person name="Ohm R."/>
            <person name="Pangilinan J."/>
            <person name="Park H.-J."/>
            <person name="Ramirez L."/>
            <person name="Alfaro M."/>
            <person name="Sun H."/>
            <person name="Tritt A."/>
            <person name="Yoshinaga Y."/>
            <person name="Zwiers L.-H."/>
            <person name="Turgeon B."/>
            <person name="Goodwin S."/>
            <person name="Spatafora J."/>
            <person name="Crous P."/>
            <person name="Grigoriev I."/>
        </authorList>
    </citation>
    <scope>NUCLEOTIDE SEQUENCE</scope>
    <source>
        <strain evidence="2">CBS 627.86</strain>
    </source>
</reference>
<accession>A0A6A5ZVP6</accession>
<evidence type="ECO:0008006" key="4">
    <source>
        <dbReference type="Google" id="ProtNLM"/>
    </source>
</evidence>
<keyword evidence="3" id="KW-1185">Reference proteome</keyword>
<evidence type="ECO:0000313" key="3">
    <source>
        <dbReference type="Proteomes" id="UP000799770"/>
    </source>
</evidence>
<dbReference type="AlphaFoldDB" id="A0A6A5ZVP6"/>
<evidence type="ECO:0000313" key="2">
    <source>
        <dbReference type="EMBL" id="KAF2122438.1"/>
    </source>
</evidence>
<proteinExistence type="predicted"/>
<name>A0A6A5ZVP6_9PLEO</name>
<dbReference type="EMBL" id="ML977310">
    <property type="protein sequence ID" value="KAF2122438.1"/>
    <property type="molecule type" value="Genomic_DNA"/>
</dbReference>
<evidence type="ECO:0000256" key="1">
    <source>
        <dbReference type="SAM" id="SignalP"/>
    </source>
</evidence>
<keyword evidence="1" id="KW-0732">Signal</keyword>
<dbReference type="OrthoDB" id="3556948at2759"/>
<feature type="signal peptide" evidence="1">
    <location>
        <begin position="1"/>
        <end position="17"/>
    </location>
</feature>
<gene>
    <name evidence="2" type="ORF">BDV96DRAFT_653</name>
</gene>
<feature type="chain" id="PRO_5025692951" description="Ecp2 effector protein domain-containing protein" evidence="1">
    <location>
        <begin position="18"/>
        <end position="195"/>
    </location>
</feature>
<dbReference type="Proteomes" id="UP000799770">
    <property type="component" value="Unassembled WGS sequence"/>
</dbReference>
<organism evidence="2 3">
    <name type="scientific">Lophiotrema nucula</name>
    <dbReference type="NCBI Taxonomy" id="690887"/>
    <lineage>
        <taxon>Eukaryota</taxon>
        <taxon>Fungi</taxon>
        <taxon>Dikarya</taxon>
        <taxon>Ascomycota</taxon>
        <taxon>Pezizomycotina</taxon>
        <taxon>Dothideomycetes</taxon>
        <taxon>Pleosporomycetidae</taxon>
        <taxon>Pleosporales</taxon>
        <taxon>Lophiotremataceae</taxon>
        <taxon>Lophiotrema</taxon>
    </lineage>
</organism>